<gene>
    <name evidence="2" type="ORF">IZO911_LOCUS34717</name>
</gene>
<organism evidence="2 3">
    <name type="scientific">Adineta steineri</name>
    <dbReference type="NCBI Taxonomy" id="433720"/>
    <lineage>
        <taxon>Eukaryota</taxon>
        <taxon>Metazoa</taxon>
        <taxon>Spiralia</taxon>
        <taxon>Gnathifera</taxon>
        <taxon>Rotifera</taxon>
        <taxon>Eurotatoria</taxon>
        <taxon>Bdelloidea</taxon>
        <taxon>Adinetida</taxon>
        <taxon>Adinetidae</taxon>
        <taxon>Adineta</taxon>
    </lineage>
</organism>
<dbReference type="InterPro" id="IPR013517">
    <property type="entry name" value="FG-GAP"/>
</dbReference>
<comment type="caution">
    <text evidence="2">The sequence shown here is derived from an EMBL/GenBank/DDBJ whole genome shotgun (WGS) entry which is preliminary data.</text>
</comment>
<evidence type="ECO:0000313" key="2">
    <source>
        <dbReference type="EMBL" id="CAF1313053.1"/>
    </source>
</evidence>
<evidence type="ECO:0000256" key="1">
    <source>
        <dbReference type="ARBA" id="ARBA00022729"/>
    </source>
</evidence>
<protein>
    <recommendedName>
        <fullName evidence="4">VCBS repeat-containing protein</fullName>
    </recommendedName>
</protein>
<proteinExistence type="predicted"/>
<dbReference type="Gene3D" id="2.130.10.130">
    <property type="entry name" value="Integrin alpha, N-terminal"/>
    <property type="match status" value="1"/>
</dbReference>
<dbReference type="Pfam" id="PF13517">
    <property type="entry name" value="FG-GAP_3"/>
    <property type="match status" value="1"/>
</dbReference>
<reference evidence="2" key="1">
    <citation type="submission" date="2021-02" db="EMBL/GenBank/DDBJ databases">
        <authorList>
            <person name="Nowell W R."/>
        </authorList>
    </citation>
    <scope>NUCLEOTIDE SEQUENCE</scope>
</reference>
<feature type="non-terminal residue" evidence="2">
    <location>
        <position position="1"/>
    </location>
</feature>
<evidence type="ECO:0008006" key="4">
    <source>
        <dbReference type="Google" id="ProtNLM"/>
    </source>
</evidence>
<evidence type="ECO:0000313" key="3">
    <source>
        <dbReference type="Proteomes" id="UP000663860"/>
    </source>
</evidence>
<name>A0A815EL96_9BILA</name>
<dbReference type="EMBL" id="CAJNOE010000699">
    <property type="protein sequence ID" value="CAF1313053.1"/>
    <property type="molecule type" value="Genomic_DNA"/>
</dbReference>
<keyword evidence="1" id="KW-0732">Signal</keyword>
<dbReference type="Proteomes" id="UP000663860">
    <property type="component" value="Unassembled WGS sequence"/>
</dbReference>
<dbReference type="InterPro" id="IPR028994">
    <property type="entry name" value="Integrin_alpha_N"/>
</dbReference>
<sequence length="85" mass="9291">PYAIVALDFNNDANLDLIVTNYFENTFKSLVGYGDGTFKINIDRQTGIDPTSVVIGDFNNDKMVDVATTNTLSNNIGVKLNLCTI</sequence>
<accession>A0A815EL96</accession>
<dbReference type="AlphaFoldDB" id="A0A815EL96"/>
<dbReference type="SUPFAM" id="SSF69318">
    <property type="entry name" value="Integrin alpha N-terminal domain"/>
    <property type="match status" value="1"/>
</dbReference>